<dbReference type="InterPro" id="IPR016050">
    <property type="entry name" value="Proteasome_bsu_CS"/>
</dbReference>
<dbReference type="CDD" id="cd03757">
    <property type="entry name" value="proteasome_beta_type_1"/>
    <property type="match status" value="1"/>
</dbReference>
<dbReference type="Pfam" id="PF00227">
    <property type="entry name" value="Proteasome"/>
    <property type="match status" value="1"/>
</dbReference>
<evidence type="ECO:0000256" key="3">
    <source>
        <dbReference type="ARBA" id="ARBA00023242"/>
    </source>
</evidence>
<reference evidence="6" key="2">
    <citation type="submission" date="2014-06" db="EMBL/GenBank/DDBJ databases">
        <title>The complete genome of Blastobotrys (Arxula) adeninivorans LS3 - a yeast of biotechnological interest.</title>
        <authorList>
            <person name="Kunze G."/>
            <person name="Gaillardin C."/>
            <person name="Czernicka M."/>
            <person name="Durrens P."/>
            <person name="Martin T."/>
            <person name="Boer E."/>
            <person name="Gabaldon T."/>
            <person name="Cruz J."/>
            <person name="Talla E."/>
            <person name="Marck C."/>
            <person name="Goffeau A."/>
            <person name="Barbe V."/>
            <person name="Baret P."/>
            <person name="Baronian K."/>
            <person name="Beier S."/>
            <person name="Bleykasten C."/>
            <person name="Bode R."/>
            <person name="Casaregola S."/>
            <person name="Despons L."/>
            <person name="Fairhead C."/>
            <person name="Giersberg M."/>
            <person name="Gierski P."/>
            <person name="Hahnel U."/>
            <person name="Hartmann A."/>
            <person name="Jankowska D."/>
            <person name="Jubin C."/>
            <person name="Jung P."/>
            <person name="Lafontaine I."/>
            <person name="Leh-Louis V."/>
            <person name="Lemaire M."/>
            <person name="Marcet-Houben M."/>
            <person name="Mascher M."/>
            <person name="Morel G."/>
            <person name="Richard G.-F."/>
            <person name="Riechen J."/>
            <person name="Sacerdot C."/>
            <person name="Sarkar A."/>
            <person name="Savel G."/>
            <person name="Schacherer J."/>
            <person name="Sherman D."/>
            <person name="Straub M.-L."/>
            <person name="Stein N."/>
            <person name="Thierry A."/>
            <person name="Trautwein-Schult A."/>
            <person name="Westhof E."/>
            <person name="Worch S."/>
            <person name="Dujon B."/>
            <person name="Souciet J.-L."/>
            <person name="Wincker P."/>
            <person name="Scholz U."/>
            <person name="Neuveglise N."/>
        </authorList>
    </citation>
    <scope>NUCLEOTIDE SEQUENCE</scope>
    <source>
        <strain evidence="6">LS3</strain>
    </source>
</reference>
<organism evidence="6">
    <name type="scientific">Blastobotrys adeninivorans</name>
    <name type="common">Yeast</name>
    <name type="synonym">Arxula adeninivorans</name>
    <dbReference type="NCBI Taxonomy" id="409370"/>
    <lineage>
        <taxon>Eukaryota</taxon>
        <taxon>Fungi</taxon>
        <taxon>Dikarya</taxon>
        <taxon>Ascomycota</taxon>
        <taxon>Saccharomycotina</taxon>
        <taxon>Dipodascomycetes</taxon>
        <taxon>Dipodascales</taxon>
        <taxon>Trichomonascaceae</taxon>
        <taxon>Blastobotrys</taxon>
    </lineage>
</organism>
<sequence>MMSYEQAPATAAGPIEHRFNPYADNGGTVLGIAGKDFAILAGDTRQTSGYSINSRFEPKVFDVGDGIAATACGFSADGNALIDNIKTRIKWYHHNHQRKLTIKACARLIQHLLYGKRFFPYYVQTIIAGLDEEGRGAVYSYDPVGSYQREQCRAAGAAATLVMPFLDNQVNSMNMMGEDGQPKKPELLDLAEALKLVKDAFSSATERHILVGDQLQIVVITKDGVKTEYFDLKRD</sequence>
<evidence type="ECO:0000256" key="4">
    <source>
        <dbReference type="ARBA" id="ARBA00026071"/>
    </source>
</evidence>
<evidence type="ECO:0000256" key="2">
    <source>
        <dbReference type="ARBA" id="ARBA00022942"/>
    </source>
</evidence>
<dbReference type="FunFam" id="3.60.20.10:FF:000027">
    <property type="entry name" value="Proteasome subunit beta type-6"/>
    <property type="match status" value="1"/>
</dbReference>
<protein>
    <recommendedName>
        <fullName evidence="5">Proteasome subunit beta</fullName>
    </recommendedName>
</protein>
<dbReference type="GO" id="GO:0005737">
    <property type="term" value="C:cytoplasm"/>
    <property type="evidence" value="ECO:0007669"/>
    <property type="project" value="UniProtKB-SubCell"/>
</dbReference>
<comment type="similarity">
    <text evidence="5">Belongs to the peptidase T1B family.</text>
</comment>
<keyword evidence="1 5" id="KW-0963">Cytoplasm</keyword>
<dbReference type="GO" id="GO:0043161">
    <property type="term" value="P:proteasome-mediated ubiquitin-dependent protein catabolic process"/>
    <property type="evidence" value="ECO:0007669"/>
    <property type="project" value="UniProtKB-ARBA"/>
</dbReference>
<dbReference type="PANTHER" id="PTHR32194:SF2">
    <property type="entry name" value="PROTEASOME SUBUNIT BETA TYPE-1"/>
    <property type="match status" value="1"/>
</dbReference>
<dbReference type="AlphaFoldDB" id="A0A060T6I3"/>
<comment type="function">
    <text evidence="5">Component of the proteasome, a multicatalytic proteinase complex which is characterized by its ability to cleave peptides with Arg, Phe, Tyr, Leu, and Glu adjacent to the leaving group at neutral or slightly basic pH. The proteasome has an ATP-dependent proteolytic activity.</text>
</comment>
<dbReference type="GO" id="GO:0019774">
    <property type="term" value="C:proteasome core complex, beta-subunit complex"/>
    <property type="evidence" value="ECO:0007669"/>
    <property type="project" value="UniProtKB-ARBA"/>
</dbReference>
<dbReference type="SUPFAM" id="SSF56235">
    <property type="entry name" value="N-terminal nucleophile aminohydrolases (Ntn hydrolases)"/>
    <property type="match status" value="1"/>
</dbReference>
<dbReference type="PROSITE" id="PS00854">
    <property type="entry name" value="PROTEASOME_BETA_1"/>
    <property type="match status" value="1"/>
</dbReference>
<gene>
    <name evidence="6" type="ORF">GNLVRS02_ARAD1C20350g</name>
</gene>
<dbReference type="EMBL" id="HG937693">
    <property type="protein sequence ID" value="CDP34781.1"/>
    <property type="molecule type" value="Genomic_DNA"/>
</dbReference>
<proteinExistence type="inferred from homology"/>
<dbReference type="GO" id="GO:0005634">
    <property type="term" value="C:nucleus"/>
    <property type="evidence" value="ECO:0007669"/>
    <property type="project" value="UniProtKB-SubCell"/>
</dbReference>
<dbReference type="PhylomeDB" id="A0A060T6I3"/>
<dbReference type="InterPro" id="IPR001353">
    <property type="entry name" value="Proteasome_sua/b"/>
</dbReference>
<comment type="subunit">
    <text evidence="5">Component of the proteasome complex.</text>
</comment>
<dbReference type="InterPro" id="IPR023333">
    <property type="entry name" value="Proteasome_suB-type"/>
</dbReference>
<evidence type="ECO:0000256" key="1">
    <source>
        <dbReference type="ARBA" id="ARBA00022490"/>
    </source>
</evidence>
<dbReference type="PANTHER" id="PTHR32194">
    <property type="entry name" value="METALLOPROTEASE TLDD"/>
    <property type="match status" value="1"/>
</dbReference>
<dbReference type="Gene3D" id="3.60.20.10">
    <property type="entry name" value="Glutamine Phosphoribosylpyrophosphate, subunit 1, domain 1"/>
    <property type="match status" value="1"/>
</dbReference>
<comment type="subunit">
    <text evidence="4">The 26S proteasome consists of a 20S proteasome core and two 19S regulatory subunits. The 20S proteasome core is composed of 28 subunits that are arranged in four stacked rings, resulting in a barrel-shaped structure. The two end rings are each formed by seven alpha subunits, and the two central rings are each formed by seven beta subunits. The catalytic chamber with the active sites is on the inside of the barrel.</text>
</comment>
<dbReference type="GO" id="GO:0010499">
    <property type="term" value="P:proteasomal ubiquitin-independent protein catabolic process"/>
    <property type="evidence" value="ECO:0007669"/>
    <property type="project" value="UniProtKB-ARBA"/>
</dbReference>
<name>A0A060T6I3_BLAAD</name>
<dbReference type="PROSITE" id="PS51476">
    <property type="entry name" value="PROTEASOME_BETA_2"/>
    <property type="match status" value="1"/>
</dbReference>
<evidence type="ECO:0000256" key="5">
    <source>
        <dbReference type="RuleBase" id="RU004203"/>
    </source>
</evidence>
<reference evidence="6" key="1">
    <citation type="submission" date="2014-02" db="EMBL/GenBank/DDBJ databases">
        <authorList>
            <person name="Genoscope - CEA"/>
        </authorList>
    </citation>
    <scope>NUCLEOTIDE SEQUENCE</scope>
    <source>
        <strain evidence="6">LS3</strain>
    </source>
</reference>
<dbReference type="InterPro" id="IPR029055">
    <property type="entry name" value="Ntn_hydrolases_N"/>
</dbReference>
<comment type="subcellular location">
    <subcellularLocation>
        <location evidence="5">Cytoplasm</location>
    </subcellularLocation>
    <subcellularLocation>
        <location evidence="5">Nucleus</location>
    </subcellularLocation>
</comment>
<keyword evidence="3 5" id="KW-0539">Nucleus</keyword>
<evidence type="ECO:0000313" key="6">
    <source>
        <dbReference type="EMBL" id="CDP34781.1"/>
    </source>
</evidence>
<keyword evidence="2 5" id="KW-0647">Proteasome</keyword>
<accession>A0A060T6I3</accession>